<evidence type="ECO:0000259" key="6">
    <source>
        <dbReference type="PROSITE" id="PS50178"/>
    </source>
</evidence>
<feature type="compositionally biased region" description="Low complexity" evidence="5">
    <location>
        <begin position="1043"/>
        <end position="1061"/>
    </location>
</feature>
<dbReference type="InterPro" id="IPR000306">
    <property type="entry name" value="Znf_FYVE"/>
</dbReference>
<gene>
    <name evidence="8" type="primary">LOC106470289</name>
</gene>
<evidence type="ECO:0000313" key="8">
    <source>
        <dbReference type="RefSeq" id="XP_022254605.1"/>
    </source>
</evidence>
<feature type="region of interest" description="Disordered" evidence="5">
    <location>
        <begin position="1043"/>
        <end position="1062"/>
    </location>
</feature>
<feature type="region of interest" description="Disordered" evidence="5">
    <location>
        <begin position="1129"/>
        <end position="1149"/>
    </location>
</feature>
<dbReference type="PANTHER" id="PTHR46319:SF3">
    <property type="entry name" value="ZINC FINGER FYVE DOMAIN-CONTAINING PROTEIN"/>
    <property type="match status" value="1"/>
</dbReference>
<dbReference type="CDD" id="cd15729">
    <property type="entry name" value="FYVE_endofin"/>
    <property type="match status" value="1"/>
</dbReference>
<evidence type="ECO:0000256" key="3">
    <source>
        <dbReference type="ARBA" id="ARBA00022833"/>
    </source>
</evidence>
<feature type="compositionally biased region" description="Basic and acidic residues" evidence="5">
    <location>
        <begin position="745"/>
        <end position="767"/>
    </location>
</feature>
<dbReference type="InterPro" id="IPR024608">
    <property type="entry name" value="SARA-like_SBD"/>
</dbReference>
<organism evidence="7 8">
    <name type="scientific">Limulus polyphemus</name>
    <name type="common">Atlantic horseshoe crab</name>
    <dbReference type="NCBI Taxonomy" id="6850"/>
    <lineage>
        <taxon>Eukaryota</taxon>
        <taxon>Metazoa</taxon>
        <taxon>Ecdysozoa</taxon>
        <taxon>Arthropoda</taxon>
        <taxon>Chelicerata</taxon>
        <taxon>Merostomata</taxon>
        <taxon>Xiphosura</taxon>
        <taxon>Limulidae</taxon>
        <taxon>Limulus</taxon>
    </lineage>
</organism>
<dbReference type="SMART" id="SM01421">
    <property type="entry name" value="DUF3480"/>
    <property type="match status" value="1"/>
</dbReference>
<protein>
    <submittedName>
        <fullName evidence="8">Zinc finger FYVE domain-containing protein 9-like</fullName>
    </submittedName>
</protein>
<reference evidence="8" key="1">
    <citation type="submission" date="2025-08" db="UniProtKB">
        <authorList>
            <consortium name="RefSeq"/>
        </authorList>
    </citation>
    <scope>IDENTIFICATION</scope>
    <source>
        <tissue evidence="8">Muscle</tissue>
    </source>
</reference>
<feature type="domain" description="FYVE-type" evidence="6">
    <location>
        <begin position="968"/>
        <end position="1027"/>
    </location>
</feature>
<evidence type="ECO:0000256" key="1">
    <source>
        <dbReference type="ARBA" id="ARBA00022723"/>
    </source>
</evidence>
<keyword evidence="2 4" id="KW-0863">Zinc-finger</keyword>
<dbReference type="SUPFAM" id="SSF57903">
    <property type="entry name" value="FYVE/PHD zinc finger"/>
    <property type="match status" value="1"/>
</dbReference>
<dbReference type="Gene3D" id="3.30.40.10">
    <property type="entry name" value="Zinc/RING finger domain, C3HC4 (zinc finger)"/>
    <property type="match status" value="1"/>
</dbReference>
<dbReference type="GeneID" id="106470289"/>
<dbReference type="Gene3D" id="3.30.500.40">
    <property type="match status" value="1"/>
</dbReference>
<dbReference type="PANTHER" id="PTHR46319">
    <property type="entry name" value="ZINC FINGER FYVE DOMAIN-CONTAINING PROTEIN"/>
    <property type="match status" value="1"/>
</dbReference>
<feature type="compositionally biased region" description="Polar residues" evidence="5">
    <location>
        <begin position="1093"/>
        <end position="1111"/>
    </location>
</feature>
<dbReference type="Gene3D" id="4.10.720.10">
    <property type="entry name" value="Smad anchor for receptor activation, Smad-binding domain"/>
    <property type="match status" value="1"/>
</dbReference>
<evidence type="ECO:0000256" key="2">
    <source>
        <dbReference type="ARBA" id="ARBA00022771"/>
    </source>
</evidence>
<dbReference type="Pfam" id="PF11979">
    <property type="entry name" value="SARA_C"/>
    <property type="match status" value="1"/>
</dbReference>
<dbReference type="InterPro" id="IPR017455">
    <property type="entry name" value="Znf_FYVE-rel"/>
</dbReference>
<dbReference type="Gene3D" id="3.30.1360.220">
    <property type="entry name" value="Domain of unknown function (DUF3480), N-terminal subdomain"/>
    <property type="match status" value="1"/>
</dbReference>
<feature type="region of interest" description="Disordered" evidence="5">
    <location>
        <begin position="1174"/>
        <end position="1201"/>
    </location>
</feature>
<keyword evidence="1" id="KW-0479">Metal-binding</keyword>
<name>A0ABM1TFE9_LIMPO</name>
<evidence type="ECO:0000256" key="5">
    <source>
        <dbReference type="SAM" id="MobiDB-lite"/>
    </source>
</evidence>
<dbReference type="SMART" id="SM00064">
    <property type="entry name" value="FYVE"/>
    <property type="match status" value="1"/>
</dbReference>
<proteinExistence type="predicted"/>
<evidence type="ECO:0000256" key="4">
    <source>
        <dbReference type="PROSITE-ProRule" id="PRU00091"/>
    </source>
</evidence>
<dbReference type="PROSITE" id="PS50178">
    <property type="entry name" value="ZF_FYVE"/>
    <property type="match status" value="1"/>
</dbReference>
<dbReference type="InterPro" id="IPR011011">
    <property type="entry name" value="Znf_FYVE_PHD"/>
</dbReference>
<sequence length="1715" mass="190538">MDKFTVDLDKVLDEFEENEDQQDKVLYDVWKSQRLHVNVRGLQHGKDLNNSGVFERKGVLNMPSRDLKSTNFRLSKNYWHAEYADKFDLAEADFAANLKTSTLNPPSPVNEIKSLKNHASLTSVDQNLLLLDSFHYMEHNSKNTVTIKNDSHNASLKCSKTDQQIVPSNINNSSGSKPEYLQNVSTLPSNILHTPHSQNVESIQYPLISECHSNLIKSHKSHDTLRMPPGETSIGNRTCLTSSTTEIPSHLEDHSLLNTDCASRLQVVNNKEDIINGYSGEEDQDVFSVSLPAETNNISNTKVSQDVKYEVHLLSSDQMLNTFSIQDVNTSSTAVVNCYSFSPSSNIKTEDKDDEISDSFFFSGVSESLEGQTNTTEECKSSESSFNCKNSHITSSVGNKEFCLAQATITSDSNNIYLNETSGDHSKLSGASLIAGTNPTLLKDEEKANSNDPAVIEQTEDGIHSLDDSSQEQDIENIDIRSFQNNSGPTKLEDSRHILKDWVSEIENKCVNNELESHLTDETNQNNHSNISQNLQVRNDTQRQHKLICDNDDLSHIKSFLPETQISDVIDACCNLSLPDEHRCEAQITGFSYLSDEDLSEAEIEHYLSDLTLEDTEKTVNSNIEENHNIEETQLKEVDKIGSLYASDSNSLAKEENEISLSIKNEITSQHNYLVDKNFRRYEKMVINNCYIKDSDVNNYSVNKSIMNGHCVKELIGNDWSVEKSVIKEEKSELLTSDADDTEGSDSKLVAEDHNTSDSVHEETKISSDVHEVMPNVYLLNCNNCTEIKSETVSPVKTTSDSTVLLNEEEKFSKNKNMLSTPEQCLSSCGTTNTEFKDASVGVKSPDECNMFVPLPKLSSQGTGEVIQPKVQRPTFLNLPLRAHIMPKPVLPLSSDSDETPSPEHKQGVPVTDEMCAGETGDSNSPYSGSPHIMDPNYEEQSSLENMCARLSEEEQMLGKVKPFWIPDIDAASCMHCETRFTMIKRRHHCRACGKVLCAHCCNQKARLIYLDNKEARVCHNCLAVLNKVQFTLVQAVERLTGSSVPASPSPGASSLAVSPLYSGSSSAPTSPGFLPCESSIQGQARKQPDPNNPQEYCSTVSPLQQDNGNLNRPPLTVLVPVGVLKRAGEKPRGEPKQVMFSDGIRPGGDLTDLDNSSDCHSIPFRRQGHAQMKVTGESGPEPGGSSIVAPGRRKRGPDRDMQCRRVVISDNDGTLPPILLPTDDTACPIVFGLTKNLHVLCKLVTLGCCYGKECWCFTSRGMCSVGQDEIVVILEKHSSDQMVPKDIFRLFTTVYDNASSGTTVSDLGHVLFPEGMLGSRDHSGFLFVRPTFQCLGKLVLPSPPFLVAVLIQKWEVPWAKVFPLRLMLRLGYEYRYYPCPLISVRFRKSVYGEVGNTIMNVLADFRNYQYKLSTVPGMHAEVKDKKTCIYIPQNHYDQMMKVLNNNNENVLAMASTFSKEAVSHLVCVQNSDGIYQTQAINIQNVTHKRTGVSFIVFTGALKASSKLTAKSTIVEDGLLIQIPSETLMTLRTALREMRDFTIACGPVDASEPDEVVILEWTKDNKDCNLGVKSPVDGKDLDGIQSLRIHLGTDYAGERYLIRWTEVFLIKNDDDSSSRRSDPVDPVRLAESISQSFCLALTPHLELLADEELTKIGLRVTLNSEQVGYEVGAQEEALPNAYMNDLDSALIPVISSFSCQEGHLCLELIFHILLK</sequence>
<dbReference type="SMART" id="SM01422">
    <property type="entry name" value="SARA"/>
    <property type="match status" value="1"/>
</dbReference>
<dbReference type="Proteomes" id="UP000694941">
    <property type="component" value="Unplaced"/>
</dbReference>
<accession>A0ABM1TFE9</accession>
<evidence type="ECO:0000313" key="7">
    <source>
        <dbReference type="Proteomes" id="UP000694941"/>
    </source>
</evidence>
<dbReference type="InterPro" id="IPR013083">
    <property type="entry name" value="Znf_RING/FYVE/PHD"/>
</dbReference>
<dbReference type="InterPro" id="IPR037145">
    <property type="entry name" value="SARA_Smad-bd_sf"/>
</dbReference>
<dbReference type="Pfam" id="PF11409">
    <property type="entry name" value="SARA"/>
    <property type="match status" value="1"/>
</dbReference>
<keyword evidence="3" id="KW-0862">Zinc</keyword>
<feature type="compositionally biased region" description="Low complexity" evidence="5">
    <location>
        <begin position="1177"/>
        <end position="1187"/>
    </location>
</feature>
<dbReference type="InterPro" id="IPR022557">
    <property type="entry name" value="SARA-like_C"/>
</dbReference>
<feature type="region of interest" description="Disordered" evidence="5">
    <location>
        <begin position="892"/>
        <end position="936"/>
    </location>
</feature>
<dbReference type="Pfam" id="PF01363">
    <property type="entry name" value="FYVE"/>
    <property type="match status" value="1"/>
</dbReference>
<keyword evidence="7" id="KW-1185">Reference proteome</keyword>
<feature type="region of interest" description="Disordered" evidence="5">
    <location>
        <begin position="1076"/>
        <end position="1115"/>
    </location>
</feature>
<feature type="region of interest" description="Disordered" evidence="5">
    <location>
        <begin position="732"/>
        <end position="767"/>
    </location>
</feature>
<dbReference type="RefSeq" id="XP_022254605.1">
    <property type="nucleotide sequence ID" value="XM_022398897.1"/>
</dbReference>